<feature type="transmembrane region" description="Helical" evidence="2">
    <location>
        <begin position="860"/>
        <end position="882"/>
    </location>
</feature>
<keyword evidence="2" id="KW-0472">Membrane</keyword>
<feature type="transmembrane region" description="Helical" evidence="2">
    <location>
        <begin position="366"/>
        <end position="386"/>
    </location>
</feature>
<dbReference type="PANTHER" id="PTHR13018">
    <property type="entry name" value="PROBABLE MEMBRANE PROTEIN DUF221-RELATED"/>
    <property type="match status" value="1"/>
</dbReference>
<sequence length="1340" mass="146127">MGDSGTDPPTFLPHPTPAPSFHTYEKRHSYICAGETLSWDASWYTEPWFTSFRASYDSAASTGPVDPPLSIIETVPACSEALAFSSILSVARSSLSAQSAVTTTSSIIPGIIPATATRAPISQATSTAARSSRIISASSLRSSSSTPTSSFSASLVSPTSASIQSVSTSSVARVAQAATSLNRCAGDWDWQAWGAISALIFGAVIGGLLWLLWGLLRLRLPALYSPRTWFVDPSARPSRTWSFTGFVLPFLHMPSLSSDSPLSAASASLPSIFTALKLTALASLLALAAGLPLISAGVPCLSQTSPQNPLGGRLGTLTDLSLLSLLNALDPSPDSPSISSLLHLPPVRRALPSTIRPVVDSARARLIVLLVIIVVLAVGGGLFVIFRTYRSLARYRRHFENDICNGLDMVFISSRDAPGWLGKSEERLKRWFRDNATVGEGDNSKDLDVIGVFAVPDTTDLRLKVAEREKALLELEISESVYIKTHKLDIDPAQPVTEPREAVWWASGSSPARPIPPTISEPSPEENLTASPRGYHRLSTGRRSSQLDPASPTSPRPQNLGIETRFHEINRDSAVYGGRFEIGQRIKRNEQGEWVSDPSPDSESTNPLGSGRSAESHASPEYESPPVSDENIGPSRKSGENVRWAVGTAEGGASQNRRSEERSVQRSASARSIPQSSSEGPLGGSVPESVLLDPGSDLLQSRKRFKDLDTEVVGLQQRTFSATASGAHVEGWILVGHGVRSFPHAWVIEGRTTEDILWEKLSKQSRGSLLWYWIKIVLIGAVLSIIMVPFIALSVGTAPGFSHYLGLLRPLERIDGLGSGLAEGLAPAMALFLAVSLAIFTTNRFAKKVYAVSRTRQTELAFKGTFYLLLWSVIWLVTVASLEYSVQGFVSHVQEGRTVGDGAIFSTWFIFVLLLDVAIIVPAIYLLRPYQLIRYLSKRRSARTPREKFRLNLPSSFNPSYAFAPIFLAVFYANSLLFLFPLLSIPIILLLFLSFIAIRHSSEYVNVDRTGTYAFARLLLWTLRRFGWTLALQPLIYGLILVSRREWAIGGVSLGCALLTIIISEIVTVGLHSHKRRISPGVSAAIEDVSRSMVSMTASPEKTIQHRISDSSMLQRVAALLPGYSRLPEDCPVPLKTEWIDDIFRTEKASYASPEFSSHHSKSSSHVHSHPHTSSPPPHASSSSPTSHTPPQSRSPTVAQDRFLYDPSESLRGLVYPPELVAPTPVIWLPNGRGGETQANELMRQGLVAIVDPSHQHPSRHYSESEKRISDPTGPTSLDIHRSHLSVSGDEPQTPRRSNTRGSRPSRRRNIHEDVGEEERREREPASPAEEAVSPLLVRT</sequence>
<comment type="caution">
    <text evidence="3">The sequence shown here is derived from an EMBL/GenBank/DDBJ whole genome shotgun (WGS) entry which is preliminary data.</text>
</comment>
<dbReference type="VEuPathDB" id="FungiDB:TREMEDRAFT_60613"/>
<feature type="region of interest" description="Disordered" evidence="1">
    <location>
        <begin position="1155"/>
        <end position="1197"/>
    </location>
</feature>
<keyword evidence="4" id="KW-1185">Reference proteome</keyword>
<dbReference type="GO" id="GO:0005227">
    <property type="term" value="F:calcium-activated cation channel activity"/>
    <property type="evidence" value="ECO:0007669"/>
    <property type="project" value="InterPro"/>
</dbReference>
<feature type="compositionally biased region" description="Basic residues" evidence="1">
    <location>
        <begin position="1159"/>
        <end position="1171"/>
    </location>
</feature>
<dbReference type="EMBL" id="SDIL01000110">
    <property type="protein sequence ID" value="RXK36070.1"/>
    <property type="molecule type" value="Genomic_DNA"/>
</dbReference>
<accession>A0A4V1M393</accession>
<feature type="transmembrane region" description="Helical" evidence="2">
    <location>
        <begin position="978"/>
        <end position="998"/>
    </location>
</feature>
<feature type="transmembrane region" description="Helical" evidence="2">
    <location>
        <begin position="816"/>
        <end position="840"/>
    </location>
</feature>
<evidence type="ECO:0000256" key="2">
    <source>
        <dbReference type="SAM" id="Phobius"/>
    </source>
</evidence>
<name>A0A4V1M393_TREME</name>
<feature type="region of interest" description="Disordered" evidence="1">
    <location>
        <begin position="587"/>
        <end position="689"/>
    </location>
</feature>
<reference evidence="3 4" key="1">
    <citation type="submission" date="2016-06" db="EMBL/GenBank/DDBJ databases">
        <title>Evolution of pathogenesis and genome organization in the Tremellales.</title>
        <authorList>
            <person name="Cuomo C."/>
            <person name="Litvintseva A."/>
            <person name="Heitman J."/>
            <person name="Chen Y."/>
            <person name="Sun S."/>
            <person name="Springer D."/>
            <person name="Dromer F."/>
            <person name="Young S."/>
            <person name="Zeng Q."/>
            <person name="Chapman S."/>
            <person name="Gujja S."/>
            <person name="Saif S."/>
            <person name="Birren B."/>
        </authorList>
    </citation>
    <scope>NUCLEOTIDE SEQUENCE [LARGE SCALE GENOMIC DNA]</scope>
    <source>
        <strain evidence="3 4">ATCC 28783</strain>
    </source>
</reference>
<feature type="transmembrane region" description="Helical" evidence="2">
    <location>
        <begin position="770"/>
        <end position="796"/>
    </location>
</feature>
<feature type="transmembrane region" description="Helical" evidence="2">
    <location>
        <begin position="902"/>
        <end position="928"/>
    </location>
</feature>
<dbReference type="InterPro" id="IPR045122">
    <property type="entry name" value="Csc1-like"/>
</dbReference>
<feature type="transmembrane region" description="Helical" evidence="2">
    <location>
        <begin position="190"/>
        <end position="213"/>
    </location>
</feature>
<feature type="compositionally biased region" description="Basic and acidic residues" evidence="1">
    <location>
        <begin position="1311"/>
        <end position="1325"/>
    </location>
</feature>
<feature type="transmembrane region" description="Helical" evidence="2">
    <location>
        <begin position="1047"/>
        <end position="1071"/>
    </location>
</feature>
<feature type="compositionally biased region" description="Polar residues" evidence="1">
    <location>
        <begin position="541"/>
        <end position="557"/>
    </location>
</feature>
<protein>
    <recommendedName>
        <fullName evidence="5">CSC1/OSCA1-like 7TM region domain-containing protein</fullName>
    </recommendedName>
</protein>
<feature type="compositionally biased region" description="Low complexity" evidence="1">
    <location>
        <begin position="665"/>
        <end position="678"/>
    </location>
</feature>
<feature type="compositionally biased region" description="Low complexity" evidence="1">
    <location>
        <begin position="1326"/>
        <end position="1340"/>
    </location>
</feature>
<feature type="compositionally biased region" description="Polar residues" evidence="1">
    <location>
        <begin position="599"/>
        <end position="608"/>
    </location>
</feature>
<organism evidence="3 4">
    <name type="scientific">Tremella mesenterica</name>
    <name type="common">Jelly fungus</name>
    <dbReference type="NCBI Taxonomy" id="5217"/>
    <lineage>
        <taxon>Eukaryota</taxon>
        <taxon>Fungi</taxon>
        <taxon>Dikarya</taxon>
        <taxon>Basidiomycota</taxon>
        <taxon>Agaricomycotina</taxon>
        <taxon>Tremellomycetes</taxon>
        <taxon>Tremellales</taxon>
        <taxon>Tremellaceae</taxon>
        <taxon>Tremella</taxon>
    </lineage>
</organism>
<dbReference type="PANTHER" id="PTHR13018:SF5">
    <property type="entry name" value="RE44586P"/>
    <property type="match status" value="1"/>
</dbReference>
<evidence type="ECO:0000256" key="1">
    <source>
        <dbReference type="SAM" id="MobiDB-lite"/>
    </source>
</evidence>
<proteinExistence type="predicted"/>
<dbReference type="Proteomes" id="UP000289152">
    <property type="component" value="Unassembled WGS sequence"/>
</dbReference>
<evidence type="ECO:0000313" key="3">
    <source>
        <dbReference type="EMBL" id="RXK36070.1"/>
    </source>
</evidence>
<keyword evidence="2" id="KW-1133">Transmembrane helix</keyword>
<keyword evidence="2" id="KW-0812">Transmembrane</keyword>
<feature type="region of interest" description="Disordered" evidence="1">
    <location>
        <begin position="1254"/>
        <end position="1340"/>
    </location>
</feature>
<feature type="region of interest" description="Disordered" evidence="1">
    <location>
        <begin position="501"/>
        <end position="565"/>
    </location>
</feature>
<gene>
    <name evidence="3" type="ORF">M231_06664</name>
</gene>
<evidence type="ECO:0000313" key="4">
    <source>
        <dbReference type="Proteomes" id="UP000289152"/>
    </source>
</evidence>
<feature type="compositionally biased region" description="Basic and acidic residues" evidence="1">
    <location>
        <begin position="1261"/>
        <end position="1270"/>
    </location>
</feature>
<evidence type="ECO:0008006" key="5">
    <source>
        <dbReference type="Google" id="ProtNLM"/>
    </source>
</evidence>
<feature type="compositionally biased region" description="Low complexity" evidence="1">
    <location>
        <begin position="1180"/>
        <end position="1197"/>
    </location>
</feature>
<feature type="transmembrane region" description="Helical" evidence="2">
    <location>
        <begin position="1018"/>
        <end position="1041"/>
    </location>
</feature>
<dbReference type="OrthoDB" id="2591106at2759"/>
<dbReference type="GO" id="GO:0005886">
    <property type="term" value="C:plasma membrane"/>
    <property type="evidence" value="ECO:0007669"/>
    <property type="project" value="TreeGrafter"/>
</dbReference>
<dbReference type="InParanoid" id="A0A4V1M393"/>